<evidence type="ECO:0000259" key="3">
    <source>
        <dbReference type="PROSITE" id="PS50835"/>
    </source>
</evidence>
<evidence type="ECO:0000313" key="4">
    <source>
        <dbReference type="EMBL" id="KAA0712566.1"/>
    </source>
</evidence>
<evidence type="ECO:0000256" key="2">
    <source>
        <dbReference type="SAM" id="SignalP"/>
    </source>
</evidence>
<dbReference type="EMBL" id="SOYY01000014">
    <property type="protein sequence ID" value="KAA0712566.1"/>
    <property type="molecule type" value="Genomic_DNA"/>
</dbReference>
<evidence type="ECO:0000256" key="1">
    <source>
        <dbReference type="SAM" id="Phobius"/>
    </source>
</evidence>
<keyword evidence="2" id="KW-0732">Signal</keyword>
<organism evidence="4 5">
    <name type="scientific">Triplophysa tibetana</name>
    <dbReference type="NCBI Taxonomy" id="1572043"/>
    <lineage>
        <taxon>Eukaryota</taxon>
        <taxon>Metazoa</taxon>
        <taxon>Chordata</taxon>
        <taxon>Craniata</taxon>
        <taxon>Vertebrata</taxon>
        <taxon>Euteleostomi</taxon>
        <taxon>Actinopterygii</taxon>
        <taxon>Neopterygii</taxon>
        <taxon>Teleostei</taxon>
        <taxon>Ostariophysi</taxon>
        <taxon>Cypriniformes</taxon>
        <taxon>Nemacheilidae</taxon>
        <taxon>Triplophysa</taxon>
    </lineage>
</organism>
<proteinExistence type="predicted"/>
<dbReference type="AlphaFoldDB" id="A0A5A9NUC8"/>
<keyword evidence="5" id="KW-1185">Reference proteome</keyword>
<dbReference type="PANTHER" id="PTHR21063:SF4">
    <property type="entry name" value="CD48 ANTIGEN-RELATED"/>
    <property type="match status" value="1"/>
</dbReference>
<dbReference type="Gene3D" id="2.60.40.10">
    <property type="entry name" value="Immunoglobulins"/>
    <property type="match status" value="2"/>
</dbReference>
<reference evidence="4 5" key="1">
    <citation type="journal article" date="2019" name="Mol. Ecol. Resour.">
        <title>Chromosome-level genome assembly of Triplophysa tibetana, a fish adapted to the harsh high-altitude environment of the Tibetan Plateau.</title>
        <authorList>
            <person name="Yang X."/>
            <person name="Liu H."/>
            <person name="Ma Z."/>
            <person name="Zou Y."/>
            <person name="Zou M."/>
            <person name="Mao Y."/>
            <person name="Li X."/>
            <person name="Wang H."/>
            <person name="Chen T."/>
            <person name="Wang W."/>
            <person name="Yang R."/>
        </authorList>
    </citation>
    <scope>NUCLEOTIDE SEQUENCE [LARGE SCALE GENOMIC DNA]</scope>
    <source>
        <strain evidence="4">TTIB1903HZAU</strain>
        <tissue evidence="4">Muscle</tissue>
    </source>
</reference>
<dbReference type="InterPro" id="IPR003599">
    <property type="entry name" value="Ig_sub"/>
</dbReference>
<dbReference type="Proteomes" id="UP000324632">
    <property type="component" value="Chromosome 14"/>
</dbReference>
<keyword evidence="1" id="KW-0812">Transmembrane</keyword>
<dbReference type="InterPro" id="IPR013783">
    <property type="entry name" value="Ig-like_fold"/>
</dbReference>
<sequence>MSVRCLSPLFVLLMVVSIGAVSGATSLKCYLGGEVSFKPNPTLSSGNTITWKFRSEFGSVIRVIEFDQDEYSHPQNPLFKDSAAGDKNTGELTLKNVTKDHSGIYYFEINGKANQQKFTLKVMVMIVKERDSVSLHIDVTEEQRNEKIHWKIKHNNSLVAEIITENRKISTPFIEERFRDRLELDDQTGDLIITHMKNEDSGQYEADVTIGSNTHTIHKTFSVTDSEAIEGFNNGDGEDARSSTGLSSGVIAGICVSLLLLTAAAAGVVIYRHHIMRRQSKNHDQLIQQE</sequence>
<accession>A0A5A9NUC8</accession>
<dbReference type="SMART" id="SM00409">
    <property type="entry name" value="IG"/>
    <property type="match status" value="2"/>
</dbReference>
<protein>
    <recommendedName>
        <fullName evidence="3">Ig-like domain-containing protein</fullName>
    </recommendedName>
</protein>
<evidence type="ECO:0000313" key="5">
    <source>
        <dbReference type="Proteomes" id="UP000324632"/>
    </source>
</evidence>
<name>A0A5A9NUC8_9TELE</name>
<dbReference type="InterPro" id="IPR036179">
    <property type="entry name" value="Ig-like_dom_sf"/>
</dbReference>
<dbReference type="SUPFAM" id="SSF48726">
    <property type="entry name" value="Immunoglobulin"/>
    <property type="match status" value="2"/>
</dbReference>
<feature type="signal peptide" evidence="2">
    <location>
        <begin position="1"/>
        <end position="23"/>
    </location>
</feature>
<dbReference type="InterPro" id="IPR007110">
    <property type="entry name" value="Ig-like_dom"/>
</dbReference>
<keyword evidence="1" id="KW-0472">Membrane</keyword>
<keyword evidence="1" id="KW-1133">Transmembrane helix</keyword>
<dbReference type="PANTHER" id="PTHR21063">
    <property type="entry name" value="LFA-3"/>
    <property type="match status" value="1"/>
</dbReference>
<feature type="domain" description="Ig-like" evidence="3">
    <location>
        <begin position="8"/>
        <end position="119"/>
    </location>
</feature>
<feature type="chain" id="PRO_5022698904" description="Ig-like domain-containing protein" evidence="2">
    <location>
        <begin position="24"/>
        <end position="290"/>
    </location>
</feature>
<feature type="transmembrane region" description="Helical" evidence="1">
    <location>
        <begin position="250"/>
        <end position="271"/>
    </location>
</feature>
<gene>
    <name evidence="4" type="ORF">E1301_Tti023261</name>
</gene>
<comment type="caution">
    <text evidence="4">The sequence shown here is derived from an EMBL/GenBank/DDBJ whole genome shotgun (WGS) entry which is preliminary data.</text>
</comment>
<dbReference type="PROSITE" id="PS50835">
    <property type="entry name" value="IG_LIKE"/>
    <property type="match status" value="1"/>
</dbReference>